<name>A0A392RGV8_9FABA</name>
<comment type="caution">
    <text evidence="2">The sequence shown here is derived from an EMBL/GenBank/DDBJ whole genome shotgun (WGS) entry which is preliminary data.</text>
</comment>
<evidence type="ECO:0000313" key="2">
    <source>
        <dbReference type="EMBL" id="MCI34825.1"/>
    </source>
</evidence>
<evidence type="ECO:0000313" key="3">
    <source>
        <dbReference type="Proteomes" id="UP000265520"/>
    </source>
</evidence>
<dbReference type="EMBL" id="LXQA010217477">
    <property type="protein sequence ID" value="MCI34825.1"/>
    <property type="molecule type" value="Genomic_DNA"/>
</dbReference>
<organism evidence="2 3">
    <name type="scientific">Trifolium medium</name>
    <dbReference type="NCBI Taxonomy" id="97028"/>
    <lineage>
        <taxon>Eukaryota</taxon>
        <taxon>Viridiplantae</taxon>
        <taxon>Streptophyta</taxon>
        <taxon>Embryophyta</taxon>
        <taxon>Tracheophyta</taxon>
        <taxon>Spermatophyta</taxon>
        <taxon>Magnoliopsida</taxon>
        <taxon>eudicotyledons</taxon>
        <taxon>Gunneridae</taxon>
        <taxon>Pentapetalae</taxon>
        <taxon>rosids</taxon>
        <taxon>fabids</taxon>
        <taxon>Fabales</taxon>
        <taxon>Fabaceae</taxon>
        <taxon>Papilionoideae</taxon>
        <taxon>50 kb inversion clade</taxon>
        <taxon>NPAAA clade</taxon>
        <taxon>Hologalegina</taxon>
        <taxon>IRL clade</taxon>
        <taxon>Trifolieae</taxon>
        <taxon>Trifolium</taxon>
    </lineage>
</organism>
<feature type="signal peptide" evidence="1">
    <location>
        <begin position="1"/>
        <end position="37"/>
    </location>
</feature>
<reference evidence="2 3" key="1">
    <citation type="journal article" date="2018" name="Front. Plant Sci.">
        <title>Red Clover (Trifolium pratense) and Zigzag Clover (T. medium) - A Picture of Genomic Similarities and Differences.</title>
        <authorList>
            <person name="Dluhosova J."/>
            <person name="Istvanek J."/>
            <person name="Nedelnik J."/>
            <person name="Repkova J."/>
        </authorList>
    </citation>
    <scope>NUCLEOTIDE SEQUENCE [LARGE SCALE GENOMIC DNA]</scope>
    <source>
        <strain evidence="3">cv. 10/8</strain>
        <tissue evidence="2">Leaf</tissue>
    </source>
</reference>
<sequence length="63" mass="7011">KWPGSAIGARRGRLGARRRSCCRFLMLVLLAAQGAPAFCAMRGREYICKSVHCAAEKREWEAS</sequence>
<accession>A0A392RGV8</accession>
<protein>
    <submittedName>
        <fullName evidence="2">Uncharacterized protein</fullName>
    </submittedName>
</protein>
<feature type="non-terminal residue" evidence="2">
    <location>
        <position position="1"/>
    </location>
</feature>
<keyword evidence="3" id="KW-1185">Reference proteome</keyword>
<proteinExistence type="predicted"/>
<evidence type="ECO:0000256" key="1">
    <source>
        <dbReference type="SAM" id="SignalP"/>
    </source>
</evidence>
<dbReference type="AlphaFoldDB" id="A0A392RGV8"/>
<dbReference type="Proteomes" id="UP000265520">
    <property type="component" value="Unassembled WGS sequence"/>
</dbReference>
<feature type="chain" id="PRO_5017379579" evidence="1">
    <location>
        <begin position="38"/>
        <end position="63"/>
    </location>
</feature>
<keyword evidence="1" id="KW-0732">Signal</keyword>